<feature type="non-terminal residue" evidence="2">
    <location>
        <position position="1"/>
    </location>
</feature>
<evidence type="ECO:0000313" key="3">
    <source>
        <dbReference type="Proteomes" id="UP000269945"/>
    </source>
</evidence>
<evidence type="ECO:0000313" key="2">
    <source>
        <dbReference type="EMBL" id="VCW80174.1"/>
    </source>
</evidence>
<reference evidence="2 3" key="1">
    <citation type="submission" date="2018-10" db="EMBL/GenBank/DDBJ databases">
        <authorList>
            <person name="Ekblom R."/>
            <person name="Jareborg N."/>
        </authorList>
    </citation>
    <scope>NUCLEOTIDE SEQUENCE [LARGE SCALE GENOMIC DNA]</scope>
    <source>
        <tissue evidence="2">Muscle</tissue>
    </source>
</reference>
<feature type="region of interest" description="Disordered" evidence="1">
    <location>
        <begin position="1"/>
        <end position="20"/>
    </location>
</feature>
<accession>A0A9X9LRB7</accession>
<dbReference type="Proteomes" id="UP000269945">
    <property type="component" value="Unassembled WGS sequence"/>
</dbReference>
<feature type="non-terminal residue" evidence="2">
    <location>
        <position position="20"/>
    </location>
</feature>
<proteinExistence type="predicted"/>
<protein>
    <submittedName>
        <fullName evidence="2">Uncharacterized protein</fullName>
    </submittedName>
</protein>
<keyword evidence="3" id="KW-1185">Reference proteome</keyword>
<name>A0A9X9LRB7_GULGU</name>
<gene>
    <name evidence="2" type="ORF">BN2614_LOCUS2</name>
</gene>
<comment type="caution">
    <text evidence="2">The sequence shown here is derived from an EMBL/GenBank/DDBJ whole genome shotgun (WGS) entry which is preliminary data.</text>
</comment>
<organism evidence="2 3">
    <name type="scientific">Gulo gulo</name>
    <name type="common">Wolverine</name>
    <name type="synonym">Gluton</name>
    <dbReference type="NCBI Taxonomy" id="48420"/>
    <lineage>
        <taxon>Eukaryota</taxon>
        <taxon>Metazoa</taxon>
        <taxon>Chordata</taxon>
        <taxon>Craniata</taxon>
        <taxon>Vertebrata</taxon>
        <taxon>Euteleostomi</taxon>
        <taxon>Mammalia</taxon>
        <taxon>Eutheria</taxon>
        <taxon>Laurasiatheria</taxon>
        <taxon>Carnivora</taxon>
        <taxon>Caniformia</taxon>
        <taxon>Musteloidea</taxon>
        <taxon>Mustelidae</taxon>
        <taxon>Guloninae</taxon>
        <taxon>Gulo</taxon>
    </lineage>
</organism>
<sequence>VQNCTDSETACPDAAGSLEV</sequence>
<dbReference type="AlphaFoldDB" id="A0A9X9LRB7"/>
<evidence type="ECO:0000256" key="1">
    <source>
        <dbReference type="SAM" id="MobiDB-lite"/>
    </source>
</evidence>
<dbReference type="EMBL" id="CYRY02012474">
    <property type="protein sequence ID" value="VCW80174.1"/>
    <property type="molecule type" value="Genomic_DNA"/>
</dbReference>